<organism evidence="1 2">
    <name type="scientific">Smallanthus sonchifolius</name>
    <dbReference type="NCBI Taxonomy" id="185202"/>
    <lineage>
        <taxon>Eukaryota</taxon>
        <taxon>Viridiplantae</taxon>
        <taxon>Streptophyta</taxon>
        <taxon>Embryophyta</taxon>
        <taxon>Tracheophyta</taxon>
        <taxon>Spermatophyta</taxon>
        <taxon>Magnoliopsida</taxon>
        <taxon>eudicotyledons</taxon>
        <taxon>Gunneridae</taxon>
        <taxon>Pentapetalae</taxon>
        <taxon>asterids</taxon>
        <taxon>campanulids</taxon>
        <taxon>Asterales</taxon>
        <taxon>Asteraceae</taxon>
        <taxon>Asteroideae</taxon>
        <taxon>Heliantheae alliance</taxon>
        <taxon>Millerieae</taxon>
        <taxon>Smallanthus</taxon>
    </lineage>
</organism>
<dbReference type="EMBL" id="CM042043">
    <property type="protein sequence ID" value="KAI3693595.1"/>
    <property type="molecule type" value="Genomic_DNA"/>
</dbReference>
<evidence type="ECO:0000313" key="1">
    <source>
        <dbReference type="EMBL" id="KAI3693595.1"/>
    </source>
</evidence>
<name>A0ACB8ZBV9_9ASTR</name>
<reference evidence="1 2" key="2">
    <citation type="journal article" date="2022" name="Mol. Ecol. Resour.">
        <title>The genomes of chicory, endive, great burdock and yacon provide insights into Asteraceae paleo-polyploidization history and plant inulin production.</title>
        <authorList>
            <person name="Fan W."/>
            <person name="Wang S."/>
            <person name="Wang H."/>
            <person name="Wang A."/>
            <person name="Jiang F."/>
            <person name="Liu H."/>
            <person name="Zhao H."/>
            <person name="Xu D."/>
            <person name="Zhang Y."/>
        </authorList>
    </citation>
    <scope>NUCLEOTIDE SEQUENCE [LARGE SCALE GENOMIC DNA]</scope>
    <source>
        <strain evidence="2">cv. Yunnan</strain>
        <tissue evidence="1">Leaves</tissue>
    </source>
</reference>
<keyword evidence="2" id="KW-1185">Reference proteome</keyword>
<gene>
    <name evidence="1" type="ORF">L1987_76542</name>
</gene>
<dbReference type="Proteomes" id="UP001056120">
    <property type="component" value="Linkage Group LG26"/>
</dbReference>
<comment type="caution">
    <text evidence="1">The sequence shown here is derived from an EMBL/GenBank/DDBJ whole genome shotgun (WGS) entry which is preliminary data.</text>
</comment>
<reference evidence="2" key="1">
    <citation type="journal article" date="2022" name="Mol. Ecol. Resour.">
        <title>The genomes of chicory, endive, great burdock and yacon provide insights into Asteraceae palaeo-polyploidization history and plant inulin production.</title>
        <authorList>
            <person name="Fan W."/>
            <person name="Wang S."/>
            <person name="Wang H."/>
            <person name="Wang A."/>
            <person name="Jiang F."/>
            <person name="Liu H."/>
            <person name="Zhao H."/>
            <person name="Xu D."/>
            <person name="Zhang Y."/>
        </authorList>
    </citation>
    <scope>NUCLEOTIDE SEQUENCE [LARGE SCALE GENOMIC DNA]</scope>
    <source>
        <strain evidence="2">cv. Yunnan</strain>
    </source>
</reference>
<sequence>MKTKRKKIRASFSQSSDMESSQSSDMDSSDLHLSVVRIAVAQICNSVGYTGTQTSALETLTAVALRYLQSLAKSAATSASSTGRTQCNLLDIIRALEDLHSDVGFHGNSDHKRRLYILSDSSILIDTMKFVYLTPEIPFAKPLRRRSHTFLSNPASFFDESGKWNHIPRWLPDFPKIVDVGEETVIPAAIEDETASEKKLLTTESNRNISKVPENRKKVSFTIGGGGGRNVIKMQSEVDLRGGICKRGKRISCQIYEDTLLENKEICLSKKKIL</sequence>
<protein>
    <submittedName>
        <fullName evidence="1">Uncharacterized protein</fullName>
    </submittedName>
</protein>
<accession>A0ACB8ZBV9</accession>
<proteinExistence type="predicted"/>
<evidence type="ECO:0000313" key="2">
    <source>
        <dbReference type="Proteomes" id="UP001056120"/>
    </source>
</evidence>